<dbReference type="SUPFAM" id="SSF82829">
    <property type="entry name" value="MesJ substrate recognition domain-like"/>
    <property type="match status" value="1"/>
</dbReference>
<keyword evidence="6 8" id="KW-0067">ATP-binding</keyword>
<comment type="similarity">
    <text evidence="8">Belongs to the tRNA(Ile)-lysidine synthase family.</text>
</comment>
<dbReference type="InterPro" id="IPR014729">
    <property type="entry name" value="Rossmann-like_a/b/a_fold"/>
</dbReference>
<dbReference type="Pfam" id="PF09179">
    <property type="entry name" value="TilS"/>
    <property type="match status" value="1"/>
</dbReference>
<keyword evidence="11" id="KW-1185">Reference proteome</keyword>
<gene>
    <name evidence="8 10" type="primary">tilS</name>
    <name evidence="10" type="ORF">PSU93_13470</name>
</gene>
<dbReference type="SMART" id="SM00977">
    <property type="entry name" value="TilS_C"/>
    <property type="match status" value="1"/>
</dbReference>
<evidence type="ECO:0000256" key="4">
    <source>
        <dbReference type="ARBA" id="ARBA00022694"/>
    </source>
</evidence>
<feature type="domain" description="Lysidine-tRNA(Ile) synthetase C-terminal" evidence="9">
    <location>
        <begin position="394"/>
        <end position="467"/>
    </location>
</feature>
<evidence type="ECO:0000313" key="10">
    <source>
        <dbReference type="EMBL" id="MDI1232151.1"/>
    </source>
</evidence>
<reference evidence="10" key="1">
    <citation type="submission" date="2023-01" db="EMBL/GenBank/DDBJ databases">
        <title>Biogeochemical cycle of methane in antarctic sediments.</title>
        <authorList>
            <person name="Roldan D.M."/>
            <person name="Menes R.J."/>
        </authorList>
    </citation>
    <scope>NUCLEOTIDE SEQUENCE [LARGE SCALE GENOMIC DNA]</scope>
    <source>
        <strain evidence="10">K-2018 MAG008</strain>
    </source>
</reference>
<evidence type="ECO:0000256" key="5">
    <source>
        <dbReference type="ARBA" id="ARBA00022741"/>
    </source>
</evidence>
<evidence type="ECO:0000256" key="3">
    <source>
        <dbReference type="ARBA" id="ARBA00022598"/>
    </source>
</evidence>
<dbReference type="Gene3D" id="1.20.59.20">
    <property type="match status" value="1"/>
</dbReference>
<dbReference type="CDD" id="cd01992">
    <property type="entry name" value="TilS_N"/>
    <property type="match status" value="1"/>
</dbReference>
<proteinExistence type="inferred from homology"/>
<dbReference type="GO" id="GO:0032267">
    <property type="term" value="F:tRNA(Ile)-lysidine synthase activity"/>
    <property type="evidence" value="ECO:0007669"/>
    <property type="project" value="UniProtKB-EC"/>
</dbReference>
<name>A0AA43TLD8_9GAMM</name>
<evidence type="ECO:0000256" key="7">
    <source>
        <dbReference type="ARBA" id="ARBA00048539"/>
    </source>
</evidence>
<dbReference type="Gene3D" id="3.40.50.620">
    <property type="entry name" value="HUPs"/>
    <property type="match status" value="1"/>
</dbReference>
<dbReference type="HAMAP" id="MF_01161">
    <property type="entry name" value="tRNA_Ile_lys_synt"/>
    <property type="match status" value="1"/>
</dbReference>
<evidence type="ECO:0000256" key="2">
    <source>
        <dbReference type="ARBA" id="ARBA00022490"/>
    </source>
</evidence>
<dbReference type="NCBIfam" id="TIGR02432">
    <property type="entry name" value="lysidine_TilS_N"/>
    <property type="match status" value="1"/>
</dbReference>
<evidence type="ECO:0000256" key="1">
    <source>
        <dbReference type="ARBA" id="ARBA00004496"/>
    </source>
</evidence>
<keyword evidence="3 8" id="KW-0436">Ligase</keyword>
<dbReference type="EMBL" id="JAQSDF010000062">
    <property type="protein sequence ID" value="MDI1232151.1"/>
    <property type="molecule type" value="Genomic_DNA"/>
</dbReference>
<dbReference type="SUPFAM" id="SSF52402">
    <property type="entry name" value="Adenine nucleotide alpha hydrolases-like"/>
    <property type="match status" value="1"/>
</dbReference>
<dbReference type="InterPro" id="IPR015262">
    <property type="entry name" value="tRNA_Ile_lys_synt_subst-bd"/>
</dbReference>
<evidence type="ECO:0000259" key="9">
    <source>
        <dbReference type="SMART" id="SM00977"/>
    </source>
</evidence>
<dbReference type="InterPro" id="IPR012796">
    <property type="entry name" value="Lysidine-tRNA-synth_C"/>
</dbReference>
<comment type="subcellular location">
    <subcellularLocation>
        <location evidence="1 8">Cytoplasm</location>
    </subcellularLocation>
</comment>
<comment type="domain">
    <text evidence="8">The N-terminal region contains the highly conserved SGGXDS motif, predicted to be a P-loop motif involved in ATP binding.</text>
</comment>
<dbReference type="SUPFAM" id="SSF56037">
    <property type="entry name" value="PheT/TilS domain"/>
    <property type="match status" value="1"/>
</dbReference>
<dbReference type="Proteomes" id="UP001160519">
    <property type="component" value="Unassembled WGS sequence"/>
</dbReference>
<dbReference type="Pfam" id="PF01171">
    <property type="entry name" value="ATP_bind_3"/>
    <property type="match status" value="1"/>
</dbReference>
<organism evidence="10 11">
    <name type="scientific">Candidatus Methylobacter titanis</name>
    <dbReference type="NCBI Taxonomy" id="3053457"/>
    <lineage>
        <taxon>Bacteria</taxon>
        <taxon>Pseudomonadati</taxon>
        <taxon>Pseudomonadota</taxon>
        <taxon>Gammaproteobacteria</taxon>
        <taxon>Methylococcales</taxon>
        <taxon>Methylococcaceae</taxon>
        <taxon>Methylobacter</taxon>
    </lineage>
</organism>
<keyword evidence="5 8" id="KW-0547">Nucleotide-binding</keyword>
<evidence type="ECO:0000313" key="11">
    <source>
        <dbReference type="Proteomes" id="UP001160519"/>
    </source>
</evidence>
<dbReference type="Pfam" id="PF11734">
    <property type="entry name" value="TilS_C"/>
    <property type="match status" value="1"/>
</dbReference>
<keyword evidence="2 8" id="KW-0963">Cytoplasm</keyword>
<comment type="catalytic activity">
    <reaction evidence="7 8">
        <text>cytidine(34) in tRNA(Ile2) + L-lysine + ATP = lysidine(34) in tRNA(Ile2) + AMP + diphosphate + H(+)</text>
        <dbReference type="Rhea" id="RHEA:43744"/>
        <dbReference type="Rhea" id="RHEA-COMP:10625"/>
        <dbReference type="Rhea" id="RHEA-COMP:10670"/>
        <dbReference type="ChEBI" id="CHEBI:15378"/>
        <dbReference type="ChEBI" id="CHEBI:30616"/>
        <dbReference type="ChEBI" id="CHEBI:32551"/>
        <dbReference type="ChEBI" id="CHEBI:33019"/>
        <dbReference type="ChEBI" id="CHEBI:82748"/>
        <dbReference type="ChEBI" id="CHEBI:83665"/>
        <dbReference type="ChEBI" id="CHEBI:456215"/>
        <dbReference type="EC" id="6.3.4.19"/>
    </reaction>
</comment>
<accession>A0AA43TLD8</accession>
<dbReference type="GO" id="GO:0005737">
    <property type="term" value="C:cytoplasm"/>
    <property type="evidence" value="ECO:0007669"/>
    <property type="project" value="UniProtKB-SubCell"/>
</dbReference>
<dbReference type="InterPro" id="IPR011063">
    <property type="entry name" value="TilS/TtcA_N"/>
</dbReference>
<keyword evidence="4 8" id="KW-0819">tRNA processing</keyword>
<dbReference type="NCBIfam" id="TIGR02433">
    <property type="entry name" value="lysidine_TilS_C"/>
    <property type="match status" value="1"/>
</dbReference>
<dbReference type="PANTHER" id="PTHR43033:SF1">
    <property type="entry name" value="TRNA(ILE)-LYSIDINE SYNTHASE-RELATED"/>
    <property type="match status" value="1"/>
</dbReference>
<comment type="function">
    <text evidence="8">Ligates lysine onto the cytidine present at position 34 of the AUA codon-specific tRNA(Ile) that contains the anticodon CAU, in an ATP-dependent manner. Cytidine is converted to lysidine, thus changing the amino acid specificity of the tRNA from methionine to isoleucine.</text>
</comment>
<evidence type="ECO:0000256" key="8">
    <source>
        <dbReference type="HAMAP-Rule" id="MF_01161"/>
    </source>
</evidence>
<dbReference type="EC" id="6.3.4.19" evidence="8"/>
<dbReference type="InterPro" id="IPR012094">
    <property type="entry name" value="tRNA_Ile_lys_synt"/>
</dbReference>
<evidence type="ECO:0000256" key="6">
    <source>
        <dbReference type="ARBA" id="ARBA00022840"/>
    </source>
</evidence>
<comment type="caution">
    <text evidence="10">The sequence shown here is derived from an EMBL/GenBank/DDBJ whole genome shotgun (WGS) entry which is preliminary data.</text>
</comment>
<protein>
    <recommendedName>
        <fullName evidence="8">tRNA(Ile)-lysidine synthase</fullName>
        <ecNumber evidence="8">6.3.4.19</ecNumber>
    </recommendedName>
    <alternativeName>
        <fullName evidence="8">tRNA(Ile)-2-lysyl-cytidine synthase</fullName>
    </alternativeName>
    <alternativeName>
        <fullName evidence="8">tRNA(Ile)-lysidine synthetase</fullName>
    </alternativeName>
</protein>
<dbReference type="InterPro" id="IPR012795">
    <property type="entry name" value="tRNA_Ile_lys_synt_N"/>
</dbReference>
<dbReference type="GO" id="GO:0005524">
    <property type="term" value="F:ATP binding"/>
    <property type="evidence" value="ECO:0007669"/>
    <property type="project" value="UniProtKB-UniRule"/>
</dbReference>
<dbReference type="GO" id="GO:0006400">
    <property type="term" value="P:tRNA modification"/>
    <property type="evidence" value="ECO:0007669"/>
    <property type="project" value="UniProtKB-UniRule"/>
</dbReference>
<feature type="binding site" evidence="8">
    <location>
        <begin position="35"/>
        <end position="40"/>
    </location>
    <ligand>
        <name>ATP</name>
        <dbReference type="ChEBI" id="CHEBI:30616"/>
    </ligand>
</feature>
<dbReference type="AlphaFoldDB" id="A0AA43TLD8"/>
<sequence>MKGERQKAKISPLFEGIISRLDLGDQRQKVYVAYSGGVDSHVLLHLCASTPQLKDKLSAVYVDHGLQAEAGYWAKHCEQTANDLGVEFLTLRVNAQALPGESPEEAARNARYAALKSLMKVDDALLLAQHREDQLETVLLQLFRGSGLPGLSGMPETMVFGAGVMLRPLLNTPKQAISDYAQAYQLSWVEDPSNQRNDYDRNFLRNTVLPLLKQRWLAIDKTVSRSAKHCADAQVLVDDVAEELFVEVFNPADTTLCISRLTAHHLHQQQLIIRRWFRSIGLKMPAQAVVGRILSQVVAAAAQRDPVLSGQGYSIRRYRDKLYCLTNLSGTDLHLPEGRQAGKPDVTNLSGAGLPQDAFWPVGQASIKTAYNQVLSCVPSSKGMLCERWAGAKVEIRFRRGGEKVCLPERQGHHSLKNLFQEAGIPPWERDRIPLIYLDDRLAAVADKWISAEFYHEETNGCVSLLLQS</sequence>
<dbReference type="PANTHER" id="PTHR43033">
    <property type="entry name" value="TRNA(ILE)-LYSIDINE SYNTHASE-RELATED"/>
    <property type="match status" value="1"/>
</dbReference>